<dbReference type="AlphaFoldDB" id="F9T4E5"/>
<feature type="transmembrane region" description="Helical" evidence="1">
    <location>
        <begin position="27"/>
        <end position="45"/>
    </location>
</feature>
<reference evidence="3 4" key="2">
    <citation type="journal article" date="2012" name="Int. J. Syst. Evol. Microbiol.">
        <title>Vibrio caribbeanicus sp. nov., isolated from the marine sponge Scleritoderma cyanea.</title>
        <authorList>
            <person name="Hoffmann M."/>
            <person name="Monday S.R."/>
            <person name="Allard M.W."/>
            <person name="Strain E.A."/>
            <person name="Whittaker P."/>
            <person name="Naum M."/>
            <person name="McCarthy P.J."/>
            <person name="Lopez J.V."/>
            <person name="Fischer M."/>
            <person name="Brown E.W."/>
        </authorList>
    </citation>
    <scope>NUCLEOTIDE SEQUENCE [LARGE SCALE GENOMIC DNA]</scope>
    <source>
        <strain evidence="3 4">ATCC 19109</strain>
    </source>
</reference>
<reference evidence="2 5" key="3">
    <citation type="submission" date="2014-08" db="EMBL/GenBank/DDBJ databases">
        <title>First Complete Genome Sequence of the Shellfish Pathogen Vibrio tubiashii.</title>
        <authorList>
            <person name="Richards G.P."/>
            <person name="Needleman D.S."/>
            <person name="Watson M.A."/>
            <person name="Bono J.L."/>
        </authorList>
    </citation>
    <scope>NUCLEOTIDE SEQUENCE [LARGE SCALE GENOMIC DNA]</scope>
    <source>
        <strain evidence="2 5">ATCC 19109</strain>
    </source>
</reference>
<accession>F9T4E5</accession>
<keyword evidence="1" id="KW-0812">Transmembrane</keyword>
<evidence type="ECO:0000313" key="3">
    <source>
        <dbReference type="EMBL" id="EGU56056.1"/>
    </source>
</evidence>
<gene>
    <name evidence="2" type="ORF">IX91_03795</name>
    <name evidence="3" type="ORF">VITU9109_08847</name>
</gene>
<feature type="transmembrane region" description="Helical" evidence="1">
    <location>
        <begin position="103"/>
        <end position="129"/>
    </location>
</feature>
<evidence type="ECO:0000313" key="5">
    <source>
        <dbReference type="Proteomes" id="UP000030071"/>
    </source>
</evidence>
<organism evidence="2 5">
    <name type="scientific">Vibrio tubiashii ATCC 19109</name>
    <dbReference type="NCBI Taxonomy" id="1051646"/>
    <lineage>
        <taxon>Bacteria</taxon>
        <taxon>Pseudomonadati</taxon>
        <taxon>Pseudomonadota</taxon>
        <taxon>Gammaproteobacteria</taxon>
        <taxon>Vibrionales</taxon>
        <taxon>Vibrionaceae</taxon>
        <taxon>Vibrio</taxon>
        <taxon>Vibrio oreintalis group</taxon>
    </lineage>
</organism>
<keyword evidence="1" id="KW-1133">Transmembrane helix</keyword>
<name>F9T4E5_9VIBR</name>
<proteinExistence type="predicted"/>
<dbReference type="STRING" id="1051646.IX91_03795"/>
<feature type="transmembrane region" description="Helical" evidence="1">
    <location>
        <begin position="169"/>
        <end position="188"/>
    </location>
</feature>
<dbReference type="EMBL" id="CP009354">
    <property type="protein sequence ID" value="AIW13329.1"/>
    <property type="molecule type" value="Genomic_DNA"/>
</dbReference>
<dbReference type="Proteomes" id="UP000030071">
    <property type="component" value="Chromosome 1"/>
</dbReference>
<dbReference type="KEGG" id="vtu:IX91_03795"/>
<evidence type="ECO:0000256" key="1">
    <source>
        <dbReference type="SAM" id="Phobius"/>
    </source>
</evidence>
<protein>
    <submittedName>
        <fullName evidence="2">ABC transporter</fullName>
    </submittedName>
</protein>
<sequence>MNSIKSVLFAAMLGYKATIHPLKFKEFIISAMLTPLFTMLFYVSVKYVSYPSAMQKEGLVTVFLIIPAFTCIYYISRSINDDKYYGTVDILAISPTGLFMTKLLVQLFTLLEVVMVSVFWLVTLNYGLLASAFSFTDVLNLTYILVCASLSLVFFGLLLALSFSLLEDGLIVVNLAFTLVVILSTLTFDGEYSKLVTAVLPLNYFVEIAKGDLSQLPYGEIASISGIKSAVYLLLARVVYQAKRWILAE</sequence>
<evidence type="ECO:0000313" key="4">
    <source>
        <dbReference type="Proteomes" id="UP000003836"/>
    </source>
</evidence>
<evidence type="ECO:0000313" key="2">
    <source>
        <dbReference type="EMBL" id="AIW13329.1"/>
    </source>
</evidence>
<dbReference type="RefSeq" id="WP_004744379.1">
    <property type="nucleotide sequence ID" value="NZ_AFWI01000124.1"/>
</dbReference>
<dbReference type="PATRIC" id="fig|1051646.9.peg.735"/>
<reference evidence="3" key="1">
    <citation type="submission" date="2011-08" db="EMBL/GenBank/DDBJ databases">
        <authorList>
            <person name="Hoffman M."/>
            <person name="Strain E.A."/>
            <person name="Brown E."/>
            <person name="Allard M.W."/>
        </authorList>
    </citation>
    <scope>NUCLEOTIDE SEQUENCE</scope>
    <source>
        <strain evidence="3">ATCC 19109</strain>
    </source>
</reference>
<dbReference type="GeneID" id="23443835"/>
<dbReference type="EMBL" id="AFWI01000124">
    <property type="protein sequence ID" value="EGU56056.1"/>
    <property type="molecule type" value="Genomic_DNA"/>
</dbReference>
<dbReference type="HOGENOM" id="CLU_1115402_0_0_6"/>
<keyword evidence="4" id="KW-1185">Reference proteome</keyword>
<feature type="transmembrane region" description="Helical" evidence="1">
    <location>
        <begin position="57"/>
        <end position="75"/>
    </location>
</feature>
<keyword evidence="1" id="KW-0472">Membrane</keyword>
<dbReference type="Proteomes" id="UP000003836">
    <property type="component" value="Unassembled WGS sequence"/>
</dbReference>
<feature type="transmembrane region" description="Helical" evidence="1">
    <location>
        <begin position="141"/>
        <end position="163"/>
    </location>
</feature>